<keyword evidence="2" id="KW-1185">Reference proteome</keyword>
<organism evidence="1 2">
    <name type="scientific">Halonatronomonas betaini</name>
    <dbReference type="NCBI Taxonomy" id="2778430"/>
    <lineage>
        <taxon>Bacteria</taxon>
        <taxon>Bacillati</taxon>
        <taxon>Bacillota</taxon>
        <taxon>Clostridia</taxon>
        <taxon>Halanaerobiales</taxon>
        <taxon>Halarsenatibacteraceae</taxon>
        <taxon>Halonatronomonas</taxon>
    </lineage>
</organism>
<dbReference type="EMBL" id="JADPIE010000002">
    <property type="protein sequence ID" value="MBF8436124.1"/>
    <property type="molecule type" value="Genomic_DNA"/>
</dbReference>
<comment type="caution">
    <text evidence="1">The sequence shown here is derived from an EMBL/GenBank/DDBJ whole genome shotgun (WGS) entry which is preliminary data.</text>
</comment>
<proteinExistence type="predicted"/>
<reference evidence="1" key="1">
    <citation type="submission" date="2020-11" db="EMBL/GenBank/DDBJ databases">
        <title>Halonatronomonas betainensis gen. nov., sp. nov. a novel haloalkaliphilic representative of the family Halanaerobiacae capable of betaine degradation.</title>
        <authorList>
            <person name="Boltyanskaya Y."/>
            <person name="Kevbrin V."/>
            <person name="Detkova E."/>
            <person name="Grouzdev D.S."/>
            <person name="Koziaeva V."/>
            <person name="Zhilina T."/>
        </authorList>
    </citation>
    <scope>NUCLEOTIDE SEQUENCE</scope>
    <source>
        <strain evidence="1">Z-7014</strain>
    </source>
</reference>
<gene>
    <name evidence="1" type="ORF">I0Q91_03455</name>
</gene>
<dbReference type="RefSeq" id="WP_270452898.1">
    <property type="nucleotide sequence ID" value="NZ_JADPIE010000002.1"/>
</dbReference>
<evidence type="ECO:0000313" key="2">
    <source>
        <dbReference type="Proteomes" id="UP000621436"/>
    </source>
</evidence>
<name>A0A931F973_9FIRM</name>
<dbReference type="InterPro" id="IPR045721">
    <property type="entry name" value="DUF6075"/>
</dbReference>
<accession>A0A931F973</accession>
<dbReference type="Pfam" id="PF19552">
    <property type="entry name" value="DUF6075"/>
    <property type="match status" value="1"/>
</dbReference>
<dbReference type="Proteomes" id="UP000621436">
    <property type="component" value="Unassembled WGS sequence"/>
</dbReference>
<protein>
    <submittedName>
        <fullName evidence="1">Uncharacterized protein</fullName>
    </submittedName>
</protein>
<dbReference type="AlphaFoldDB" id="A0A931F973"/>
<sequence length="150" mass="17455">MKPRTINMVGTVDHMDKALSTNEEWAQGNEFYFKCKDHKEYFDRLVAETETAPGSRDRLSLFYLLASLKKFRQAPGKFLFFNELRPNPQAFRELLSPGEQALVQLAFYFYTGRDLFDIGILDIFNNLEGENVLVAVDAIKMRFEIDAELW</sequence>
<evidence type="ECO:0000313" key="1">
    <source>
        <dbReference type="EMBL" id="MBF8436124.1"/>
    </source>
</evidence>